<dbReference type="InterPro" id="IPR057078">
    <property type="entry name" value="HYR-4C"/>
</dbReference>
<proteinExistence type="predicted"/>
<evidence type="ECO:0000313" key="3">
    <source>
        <dbReference type="EMBL" id="MFE3849479.1"/>
    </source>
</evidence>
<feature type="chain" id="PRO_5046794700" description="HYR-like domain-containing protein" evidence="1">
    <location>
        <begin position="29"/>
        <end position="717"/>
    </location>
</feature>
<dbReference type="Pfam" id="PF23237">
    <property type="entry name" value="HYR_4C"/>
    <property type="match status" value="1"/>
</dbReference>
<keyword evidence="1" id="KW-0732">Signal</keyword>
<evidence type="ECO:0000313" key="4">
    <source>
        <dbReference type="Proteomes" id="UP001600039"/>
    </source>
</evidence>
<name>A0ABW6HQZ8_9FLAO</name>
<evidence type="ECO:0000256" key="1">
    <source>
        <dbReference type="SAM" id="SignalP"/>
    </source>
</evidence>
<feature type="non-terminal residue" evidence="3">
    <location>
        <position position="717"/>
    </location>
</feature>
<organism evidence="3 4">
    <name type="scientific">Flavobacterium fructosi</name>
    <dbReference type="NCBI Taxonomy" id="3230416"/>
    <lineage>
        <taxon>Bacteria</taxon>
        <taxon>Pseudomonadati</taxon>
        <taxon>Bacteroidota</taxon>
        <taxon>Flavobacteriia</taxon>
        <taxon>Flavobacteriales</taxon>
        <taxon>Flavobacteriaceae</taxon>
        <taxon>Flavobacterium</taxon>
    </lineage>
</organism>
<comment type="caution">
    <text evidence="3">The sequence shown here is derived from an EMBL/GenBank/DDBJ whole genome shotgun (WGS) entry which is preliminary data.</text>
</comment>
<gene>
    <name evidence="3" type="ORF">ACFX5D_16085</name>
</gene>
<protein>
    <recommendedName>
        <fullName evidence="2">HYR-like domain-containing protein</fullName>
    </recommendedName>
</protein>
<reference evidence="3 4" key="1">
    <citation type="submission" date="2024-06" db="EMBL/GenBank/DDBJ databases">
        <title>Flavobacterium spp. isolated from glacier.</title>
        <authorList>
            <person name="Han D."/>
        </authorList>
    </citation>
    <scope>NUCLEOTIDE SEQUENCE [LARGE SCALE GENOMIC DNA]</scope>
    <source>
        <strain evidence="3 4">LB3P45</strain>
    </source>
</reference>
<feature type="signal peptide" evidence="1">
    <location>
        <begin position="1"/>
        <end position="28"/>
    </location>
</feature>
<feature type="domain" description="HYR-like" evidence="2">
    <location>
        <begin position="633"/>
        <end position="706"/>
    </location>
</feature>
<accession>A0ABW6HQZ8</accession>
<dbReference type="EMBL" id="JBHZQA010000024">
    <property type="protein sequence ID" value="MFE3849479.1"/>
    <property type="molecule type" value="Genomic_DNA"/>
</dbReference>
<dbReference type="Proteomes" id="UP001600039">
    <property type="component" value="Unassembled WGS sequence"/>
</dbReference>
<sequence length="717" mass="74535">MKSTITQSIKILLFLLFSFPIFNTVAFAQLAAVETNKSDYAPGSYVIITGSNWQPDEMVKLTLVETPFIHPEQYLYVIADSLGNIYNNEYLIEVHDIGQSFTLSATGLISGFNAETLFTDASTTANLDQVKNGSASSPIPGDWINGNLNSSQAHYGEGWSIPYRMTMEGLSSGAHELIIQWDTRKSGQSALDYITNYDNIDNPAGSHFANFSHYQEVIDPTIDPVIPGLGAPSTFPIPAPSSLGSSILGQPTASFNALPTAKKQMTIYNGTITSISYVSQGSLANSDATTSLKITFTTTNPTVVLAWGGHIAAEIDWGLGGGGSTISGSPYHTSLVGLDGGSGGQDRSLSASSVIIPPRCSISGPENACLENNSLTYISSIINPNSSTVTYSWSLINNTAGAIISGSSIGSSITVIPVSATFISGGTFNIQLIVTRNGISNICYLGSDVSPGKNISISVPQPCVINGPDLVCPSSSNSYSAVSGLSSYVWSLSNANGAIITSVTNSQNVTITAGSGCNNSYTVLLTTTTNGCSSNCEKTITVNDHTAPVITSIPANTTVSCASTVPAFNDNEVVATDNCIGTVTITHADVVTPGSCSNRYAIARTYTATDVCGNASSATQTITVNDQTAPVITSIPANTTVSCASAVPAFNDIAVVATDNCIGTVTIIHADVVTPGSCANRYSIARTYTATDVCGNASSATQTITVDDQTAPVITSI</sequence>
<evidence type="ECO:0000259" key="2">
    <source>
        <dbReference type="Pfam" id="PF23237"/>
    </source>
</evidence>
<keyword evidence="4" id="KW-1185">Reference proteome</keyword>